<comment type="caution">
    <text evidence="12">The sequence shown here is derived from an EMBL/GenBank/DDBJ whole genome shotgun (WGS) entry which is preliminary data.</text>
</comment>
<evidence type="ECO:0000256" key="9">
    <source>
        <dbReference type="ARBA" id="ARBA00035120"/>
    </source>
</evidence>
<feature type="binding site" evidence="11">
    <location>
        <position position="74"/>
    </location>
    <ligand>
        <name>Na(+)</name>
        <dbReference type="ChEBI" id="CHEBI:29101"/>
        <note>structural</note>
    </ligand>
</feature>
<gene>
    <name evidence="11 12" type="primary">crcB</name>
    <name evidence="11" type="synonym">fluC</name>
    <name evidence="12" type="ORF">FJZ47_05715</name>
</gene>
<dbReference type="InterPro" id="IPR003691">
    <property type="entry name" value="FluC"/>
</dbReference>
<dbReference type="GO" id="GO:0046872">
    <property type="term" value="F:metal ion binding"/>
    <property type="evidence" value="ECO:0007669"/>
    <property type="project" value="UniProtKB-KW"/>
</dbReference>
<keyword evidence="2 11" id="KW-1003">Cell membrane</keyword>
<dbReference type="GO" id="GO:0005886">
    <property type="term" value="C:plasma membrane"/>
    <property type="evidence" value="ECO:0007669"/>
    <property type="project" value="UniProtKB-SubCell"/>
</dbReference>
<evidence type="ECO:0000256" key="3">
    <source>
        <dbReference type="ARBA" id="ARBA00022519"/>
    </source>
</evidence>
<keyword evidence="7 11" id="KW-0472">Membrane</keyword>
<evidence type="ECO:0000313" key="13">
    <source>
        <dbReference type="Proteomes" id="UP000712673"/>
    </source>
</evidence>
<comment type="subcellular location">
    <subcellularLocation>
        <location evidence="1 11">Cell membrane</location>
        <topology evidence="1 11">Multi-pass membrane protein</topology>
    </subcellularLocation>
</comment>
<evidence type="ECO:0000256" key="11">
    <source>
        <dbReference type="HAMAP-Rule" id="MF_00454"/>
    </source>
</evidence>
<keyword evidence="6 11" id="KW-0406">Ion transport</keyword>
<evidence type="ECO:0000256" key="4">
    <source>
        <dbReference type="ARBA" id="ARBA00022692"/>
    </source>
</evidence>
<dbReference type="GO" id="GO:0140114">
    <property type="term" value="P:cellular detoxification of fluoride"/>
    <property type="evidence" value="ECO:0007669"/>
    <property type="project" value="UniProtKB-UniRule"/>
</dbReference>
<dbReference type="PANTHER" id="PTHR28259">
    <property type="entry name" value="FLUORIDE EXPORT PROTEIN 1-RELATED"/>
    <property type="match status" value="1"/>
</dbReference>
<dbReference type="Proteomes" id="UP000712673">
    <property type="component" value="Unassembled WGS sequence"/>
</dbReference>
<keyword evidence="8 11" id="KW-0407">Ion channel</keyword>
<keyword evidence="4 11" id="KW-0812">Transmembrane</keyword>
<evidence type="ECO:0000256" key="1">
    <source>
        <dbReference type="ARBA" id="ARBA00004651"/>
    </source>
</evidence>
<evidence type="ECO:0000256" key="8">
    <source>
        <dbReference type="ARBA" id="ARBA00023303"/>
    </source>
</evidence>
<dbReference type="Pfam" id="PF02537">
    <property type="entry name" value="CRCB"/>
    <property type="match status" value="1"/>
</dbReference>
<dbReference type="EMBL" id="VGLS01000121">
    <property type="protein sequence ID" value="MBM3223285.1"/>
    <property type="molecule type" value="Genomic_DNA"/>
</dbReference>
<comment type="function">
    <text evidence="11">Fluoride-specific ion channel. Important for reducing fluoride concentration in the cell, thus reducing its toxicity.</text>
</comment>
<keyword evidence="3" id="KW-0997">Cell inner membrane</keyword>
<feature type="binding site" evidence="11">
    <location>
        <position position="77"/>
    </location>
    <ligand>
        <name>Na(+)</name>
        <dbReference type="ChEBI" id="CHEBI:29101"/>
        <note>structural</note>
    </ligand>
</feature>
<name>A0A937W144_UNCTE</name>
<comment type="similarity">
    <text evidence="9 11">Belongs to the fluoride channel Fluc/FEX (TC 1.A.43) family.</text>
</comment>
<reference evidence="12" key="1">
    <citation type="submission" date="2019-03" db="EMBL/GenBank/DDBJ databases">
        <title>Lake Tanganyika Metagenome-Assembled Genomes (MAGs).</title>
        <authorList>
            <person name="Tran P."/>
        </authorList>
    </citation>
    <scope>NUCLEOTIDE SEQUENCE</scope>
    <source>
        <strain evidence="12">K_DeepCast_65m_m2_066</strain>
    </source>
</reference>
<feature type="transmembrane region" description="Helical" evidence="11">
    <location>
        <begin position="66"/>
        <end position="88"/>
    </location>
</feature>
<accession>A0A937W144</accession>
<sequence length="123" mass="13463">MDYLVVGLGGFLGANVRYLVAHWVGVRYGTSFPYGTLVINVSGSFLIGLFLALITERLQVEPHWRLFFSVGFLGAYTTFSTFSFESLVLLQHGWWLLGLMNILGSVLLGLGAALAGMALARLF</sequence>
<keyword evidence="11" id="KW-0915">Sodium</keyword>
<dbReference type="HAMAP" id="MF_00454">
    <property type="entry name" value="FluC"/>
    <property type="match status" value="1"/>
</dbReference>
<dbReference type="PANTHER" id="PTHR28259:SF1">
    <property type="entry name" value="FLUORIDE EXPORT PROTEIN 1-RELATED"/>
    <property type="match status" value="1"/>
</dbReference>
<evidence type="ECO:0000313" key="12">
    <source>
        <dbReference type="EMBL" id="MBM3223285.1"/>
    </source>
</evidence>
<evidence type="ECO:0000256" key="10">
    <source>
        <dbReference type="ARBA" id="ARBA00035585"/>
    </source>
</evidence>
<dbReference type="AlphaFoldDB" id="A0A937W144"/>
<dbReference type="GO" id="GO:0062054">
    <property type="term" value="F:fluoride channel activity"/>
    <property type="evidence" value="ECO:0007669"/>
    <property type="project" value="UniProtKB-UniRule"/>
</dbReference>
<evidence type="ECO:0000256" key="5">
    <source>
        <dbReference type="ARBA" id="ARBA00022989"/>
    </source>
</evidence>
<proteinExistence type="inferred from homology"/>
<evidence type="ECO:0000256" key="6">
    <source>
        <dbReference type="ARBA" id="ARBA00023065"/>
    </source>
</evidence>
<feature type="transmembrane region" description="Helical" evidence="11">
    <location>
        <begin position="31"/>
        <end position="54"/>
    </location>
</feature>
<protein>
    <recommendedName>
        <fullName evidence="11">Fluoride-specific ion channel FluC</fullName>
    </recommendedName>
</protein>
<organism evidence="12 13">
    <name type="scientific">Tectimicrobiota bacterium</name>
    <dbReference type="NCBI Taxonomy" id="2528274"/>
    <lineage>
        <taxon>Bacteria</taxon>
        <taxon>Pseudomonadati</taxon>
        <taxon>Nitrospinota/Tectimicrobiota group</taxon>
        <taxon>Candidatus Tectimicrobiota</taxon>
    </lineage>
</organism>
<evidence type="ECO:0000256" key="7">
    <source>
        <dbReference type="ARBA" id="ARBA00023136"/>
    </source>
</evidence>
<keyword evidence="11" id="KW-0479">Metal-binding</keyword>
<keyword evidence="5 11" id="KW-1133">Transmembrane helix</keyword>
<dbReference type="NCBIfam" id="TIGR00494">
    <property type="entry name" value="crcB"/>
    <property type="match status" value="1"/>
</dbReference>
<evidence type="ECO:0000256" key="2">
    <source>
        <dbReference type="ARBA" id="ARBA00022475"/>
    </source>
</evidence>
<comment type="catalytic activity">
    <reaction evidence="10">
        <text>fluoride(in) = fluoride(out)</text>
        <dbReference type="Rhea" id="RHEA:76159"/>
        <dbReference type="ChEBI" id="CHEBI:17051"/>
    </reaction>
    <physiologicalReaction direction="left-to-right" evidence="10">
        <dbReference type="Rhea" id="RHEA:76160"/>
    </physiologicalReaction>
</comment>
<feature type="transmembrane region" description="Helical" evidence="11">
    <location>
        <begin position="94"/>
        <end position="120"/>
    </location>
</feature>
<keyword evidence="11" id="KW-0813">Transport</keyword>
<comment type="activity regulation">
    <text evidence="11">Na(+) is not transported, but it plays an essential structural role and its presence is essential for fluoride channel function.</text>
</comment>